<feature type="region of interest" description="Disordered" evidence="1">
    <location>
        <begin position="144"/>
        <end position="184"/>
    </location>
</feature>
<keyword evidence="2" id="KW-0472">Membrane</keyword>
<dbReference type="EMBL" id="FNGF01000007">
    <property type="protein sequence ID" value="SDL59529.1"/>
    <property type="molecule type" value="Genomic_DNA"/>
</dbReference>
<proteinExistence type="predicted"/>
<dbReference type="RefSeq" id="WP_091053626.1">
    <property type="nucleotide sequence ID" value="NZ_FNGF01000007.1"/>
</dbReference>
<dbReference type="InterPro" id="IPR012551">
    <property type="entry name" value="DUF1707_SHOCT-like"/>
</dbReference>
<dbReference type="Proteomes" id="UP000198662">
    <property type="component" value="Unassembled WGS sequence"/>
</dbReference>
<evidence type="ECO:0000256" key="2">
    <source>
        <dbReference type="SAM" id="Phobius"/>
    </source>
</evidence>
<keyword evidence="5" id="KW-1185">Reference proteome</keyword>
<organism evidence="4 5">
    <name type="scientific">Glycomyces sambucus</name>
    <dbReference type="NCBI Taxonomy" id="380244"/>
    <lineage>
        <taxon>Bacteria</taxon>
        <taxon>Bacillati</taxon>
        <taxon>Actinomycetota</taxon>
        <taxon>Actinomycetes</taxon>
        <taxon>Glycomycetales</taxon>
        <taxon>Glycomycetaceae</taxon>
        <taxon>Glycomyces</taxon>
    </lineage>
</organism>
<feature type="transmembrane region" description="Helical" evidence="2">
    <location>
        <begin position="121"/>
        <end position="140"/>
    </location>
</feature>
<dbReference type="OrthoDB" id="3748531at2"/>
<evidence type="ECO:0000313" key="5">
    <source>
        <dbReference type="Proteomes" id="UP000198662"/>
    </source>
</evidence>
<evidence type="ECO:0000256" key="1">
    <source>
        <dbReference type="SAM" id="MobiDB-lite"/>
    </source>
</evidence>
<feature type="transmembrane region" description="Helical" evidence="2">
    <location>
        <begin position="94"/>
        <end position="115"/>
    </location>
</feature>
<sequence>MTEDHGKLRISNDDRDEAIAQLRAALDQGRIDLGEFDERSMAAYSAKTNAELDLIFEDLPGGRPKVGEVVPAEPAAAPAAPPAPKRSLLRRLPALQGLVTVGLITTGVWFATWIGSGDMPYFWPIWPILGLGIATVLQVVNMGFGGGDEDGDDDEDRRDRRERRDRDRGHRHGHPGGHHGGTAH</sequence>
<dbReference type="STRING" id="380244.SAMN05216298_4422"/>
<accession>A0A1G9LC08</accession>
<dbReference type="PANTHER" id="PTHR40763:SF5">
    <property type="entry name" value="MEMBRANE PROTEIN"/>
    <property type="match status" value="1"/>
</dbReference>
<dbReference type="Pfam" id="PF08044">
    <property type="entry name" value="DUF1707"/>
    <property type="match status" value="1"/>
</dbReference>
<feature type="compositionally biased region" description="Basic and acidic residues" evidence="1">
    <location>
        <begin position="157"/>
        <end position="168"/>
    </location>
</feature>
<gene>
    <name evidence="4" type="ORF">SAMN05216298_4422</name>
</gene>
<protein>
    <recommendedName>
        <fullName evidence="3">DUF1707 domain-containing protein</fullName>
    </recommendedName>
</protein>
<name>A0A1G9LC08_9ACTN</name>
<keyword evidence="2" id="KW-0812">Transmembrane</keyword>
<reference evidence="5" key="1">
    <citation type="submission" date="2016-10" db="EMBL/GenBank/DDBJ databases">
        <authorList>
            <person name="Varghese N."/>
            <person name="Submissions S."/>
        </authorList>
    </citation>
    <scope>NUCLEOTIDE SEQUENCE [LARGE SCALE GENOMIC DNA]</scope>
    <source>
        <strain evidence="5">CGMCC 4.3147</strain>
    </source>
</reference>
<evidence type="ECO:0000313" key="4">
    <source>
        <dbReference type="EMBL" id="SDL59529.1"/>
    </source>
</evidence>
<dbReference type="PANTHER" id="PTHR40763">
    <property type="entry name" value="MEMBRANE PROTEIN-RELATED"/>
    <property type="match status" value="1"/>
</dbReference>
<keyword evidence="2" id="KW-1133">Transmembrane helix</keyword>
<dbReference type="AlphaFoldDB" id="A0A1G9LC08"/>
<feature type="domain" description="DUF1707" evidence="3">
    <location>
        <begin position="8"/>
        <end position="60"/>
    </location>
</feature>
<feature type="compositionally biased region" description="Acidic residues" evidence="1">
    <location>
        <begin position="147"/>
        <end position="156"/>
    </location>
</feature>
<evidence type="ECO:0000259" key="3">
    <source>
        <dbReference type="Pfam" id="PF08044"/>
    </source>
</evidence>